<dbReference type="Proteomes" id="UP001501627">
    <property type="component" value="Unassembled WGS sequence"/>
</dbReference>
<keyword evidence="3" id="KW-1185">Reference proteome</keyword>
<feature type="region of interest" description="Disordered" evidence="1">
    <location>
        <begin position="84"/>
        <end position="103"/>
    </location>
</feature>
<dbReference type="EMBL" id="BAABBP010000025">
    <property type="protein sequence ID" value="GAA4000583.1"/>
    <property type="molecule type" value="Genomic_DNA"/>
</dbReference>
<organism evidence="2 3">
    <name type="scientific">Comamonas faecalis</name>
    <dbReference type="NCBI Taxonomy" id="1387849"/>
    <lineage>
        <taxon>Bacteria</taxon>
        <taxon>Pseudomonadati</taxon>
        <taxon>Pseudomonadota</taxon>
        <taxon>Betaproteobacteria</taxon>
        <taxon>Burkholderiales</taxon>
        <taxon>Comamonadaceae</taxon>
        <taxon>Comamonas</taxon>
    </lineage>
</organism>
<sequence length="103" mass="10797">MESKSFFGKCQTIPKSTLNGHFPGRPEMCGWGVLQMDGGMLKNEDTMNRHGPLTMTRSPGCGPREGGTGGVAALSVSSGARQISTKTFDPLPPVARLGPALPP</sequence>
<evidence type="ECO:0000256" key="1">
    <source>
        <dbReference type="SAM" id="MobiDB-lite"/>
    </source>
</evidence>
<reference evidence="3" key="1">
    <citation type="journal article" date="2019" name="Int. J. Syst. Evol. Microbiol.">
        <title>The Global Catalogue of Microorganisms (GCM) 10K type strain sequencing project: providing services to taxonomists for standard genome sequencing and annotation.</title>
        <authorList>
            <consortium name="The Broad Institute Genomics Platform"/>
            <consortium name="The Broad Institute Genome Sequencing Center for Infectious Disease"/>
            <person name="Wu L."/>
            <person name="Ma J."/>
        </authorList>
    </citation>
    <scope>NUCLEOTIDE SEQUENCE [LARGE SCALE GENOMIC DNA]</scope>
    <source>
        <strain evidence="3">JCM 17561</strain>
    </source>
</reference>
<name>A0ABP7RQ80_9BURK</name>
<gene>
    <name evidence="2" type="ORF">GCM10022279_25490</name>
</gene>
<evidence type="ECO:0000313" key="2">
    <source>
        <dbReference type="EMBL" id="GAA4000583.1"/>
    </source>
</evidence>
<feature type="region of interest" description="Disordered" evidence="1">
    <location>
        <begin position="42"/>
        <end position="70"/>
    </location>
</feature>
<accession>A0ABP7RQ80</accession>
<evidence type="ECO:0000313" key="3">
    <source>
        <dbReference type="Proteomes" id="UP001501627"/>
    </source>
</evidence>
<proteinExistence type="predicted"/>
<comment type="caution">
    <text evidence="2">The sequence shown here is derived from an EMBL/GenBank/DDBJ whole genome shotgun (WGS) entry which is preliminary data.</text>
</comment>
<protein>
    <submittedName>
        <fullName evidence="2">Uncharacterized protein</fullName>
    </submittedName>
</protein>